<dbReference type="Proteomes" id="UP000216063">
    <property type="component" value="Unassembled WGS sequence"/>
</dbReference>
<evidence type="ECO:0000313" key="2">
    <source>
        <dbReference type="Proteomes" id="UP000216063"/>
    </source>
</evidence>
<protein>
    <submittedName>
        <fullName evidence="1">Uncharacterized protein</fullName>
    </submittedName>
</protein>
<keyword evidence="2" id="KW-1185">Reference proteome</keyword>
<evidence type="ECO:0000313" key="1">
    <source>
        <dbReference type="EMBL" id="OYN82351.1"/>
    </source>
</evidence>
<dbReference type="AlphaFoldDB" id="A0A255DUH9"/>
<gene>
    <name evidence="1" type="ORF">CG716_03605</name>
</gene>
<dbReference type="EMBL" id="NOZR01000002">
    <property type="protein sequence ID" value="OYN82351.1"/>
    <property type="molecule type" value="Genomic_DNA"/>
</dbReference>
<proteinExistence type="predicted"/>
<accession>A0A255DUH9</accession>
<reference evidence="1 2" key="1">
    <citation type="submission" date="2017-07" db="EMBL/GenBank/DDBJ databases">
        <title>The new phylogeny of genus Mycobacterium.</title>
        <authorList>
            <person name="Tortoli E."/>
            <person name="Trovato A."/>
            <person name="Cirillo D.M."/>
        </authorList>
    </citation>
    <scope>NUCLEOTIDE SEQUENCE [LARGE SCALE GENOMIC DNA]</scope>
    <source>
        <strain evidence="1 2">ATCC 33027</strain>
    </source>
</reference>
<sequence length="78" mass="8654">MAMTTVGQDADCVDGVELPIVRVEISRVSSPGERAQAIQPSPRWWAYLWAGRFSRYCSQRTSSNMNLKLGPKNKVAAL</sequence>
<organism evidence="1 2">
    <name type="scientific">Mycolicibacterium sphagni</name>
    <dbReference type="NCBI Taxonomy" id="1786"/>
    <lineage>
        <taxon>Bacteria</taxon>
        <taxon>Bacillati</taxon>
        <taxon>Actinomycetota</taxon>
        <taxon>Actinomycetes</taxon>
        <taxon>Mycobacteriales</taxon>
        <taxon>Mycobacteriaceae</taxon>
        <taxon>Mycolicibacterium</taxon>
    </lineage>
</organism>
<name>A0A255DUH9_9MYCO</name>
<comment type="caution">
    <text evidence="1">The sequence shown here is derived from an EMBL/GenBank/DDBJ whole genome shotgun (WGS) entry which is preliminary data.</text>
</comment>